<protein>
    <recommendedName>
        <fullName evidence="4">Carbohydrate esterase family 16 protein</fullName>
    </recommendedName>
</protein>
<gene>
    <name evidence="2" type="ORF">MELLADRAFT_62476</name>
</gene>
<dbReference type="Proteomes" id="UP000001072">
    <property type="component" value="Unassembled WGS sequence"/>
</dbReference>
<dbReference type="HOGENOM" id="CLU_1669765_0_0_1"/>
<dbReference type="GeneID" id="18929912"/>
<dbReference type="InParanoid" id="F4RJ39"/>
<evidence type="ECO:0000313" key="2">
    <source>
        <dbReference type="EMBL" id="EGG07666.1"/>
    </source>
</evidence>
<dbReference type="SUPFAM" id="SSF52266">
    <property type="entry name" value="SGNH hydrolase"/>
    <property type="match status" value="1"/>
</dbReference>
<dbReference type="AlphaFoldDB" id="F4RJ39"/>
<dbReference type="VEuPathDB" id="FungiDB:MELLADRAFT_62476"/>
<dbReference type="Pfam" id="PF00657">
    <property type="entry name" value="Lipase_GDSL"/>
    <property type="match status" value="1"/>
</dbReference>
<dbReference type="OrthoDB" id="1600564at2759"/>
<dbReference type="PANTHER" id="PTHR45648:SF22">
    <property type="entry name" value="GDSL LIPASE_ACYLHYDROLASE FAMILY PROTEIN (AFU_ORTHOLOGUE AFUA_4G14700)"/>
    <property type="match status" value="1"/>
</dbReference>
<dbReference type="GO" id="GO:0016788">
    <property type="term" value="F:hydrolase activity, acting on ester bonds"/>
    <property type="evidence" value="ECO:0007669"/>
    <property type="project" value="InterPro"/>
</dbReference>
<keyword evidence="3" id="KW-1185">Reference proteome</keyword>
<dbReference type="InterPro" id="IPR051058">
    <property type="entry name" value="GDSL_Est/Lipase"/>
</dbReference>
<dbReference type="Gene3D" id="3.40.50.1110">
    <property type="entry name" value="SGNH hydrolase"/>
    <property type="match status" value="1"/>
</dbReference>
<dbReference type="InterPro" id="IPR036514">
    <property type="entry name" value="SGNH_hydro_sf"/>
</dbReference>
<reference evidence="3" key="1">
    <citation type="journal article" date="2011" name="Proc. Natl. Acad. Sci. U.S.A.">
        <title>Obligate biotrophy features unraveled by the genomic analysis of rust fungi.</title>
        <authorList>
            <person name="Duplessis S."/>
            <person name="Cuomo C.A."/>
            <person name="Lin Y.-C."/>
            <person name="Aerts A."/>
            <person name="Tisserant E."/>
            <person name="Veneault-Fourrey C."/>
            <person name="Joly D.L."/>
            <person name="Hacquard S."/>
            <person name="Amselem J."/>
            <person name="Cantarel B.L."/>
            <person name="Chiu R."/>
            <person name="Coutinho P.M."/>
            <person name="Feau N."/>
            <person name="Field M."/>
            <person name="Frey P."/>
            <person name="Gelhaye E."/>
            <person name="Goldberg J."/>
            <person name="Grabherr M.G."/>
            <person name="Kodira C.D."/>
            <person name="Kohler A."/>
            <person name="Kuees U."/>
            <person name="Lindquist E.A."/>
            <person name="Lucas S.M."/>
            <person name="Mago R."/>
            <person name="Mauceli E."/>
            <person name="Morin E."/>
            <person name="Murat C."/>
            <person name="Pangilinan J.L."/>
            <person name="Park R."/>
            <person name="Pearson M."/>
            <person name="Quesneville H."/>
            <person name="Rouhier N."/>
            <person name="Sakthikumar S."/>
            <person name="Salamov A.A."/>
            <person name="Schmutz J."/>
            <person name="Selles B."/>
            <person name="Shapiro H."/>
            <person name="Tanguay P."/>
            <person name="Tuskan G.A."/>
            <person name="Henrissat B."/>
            <person name="Van de Peer Y."/>
            <person name="Rouze P."/>
            <person name="Ellis J.G."/>
            <person name="Dodds P.N."/>
            <person name="Schein J.E."/>
            <person name="Zhong S."/>
            <person name="Hamelin R.C."/>
            <person name="Grigoriev I.V."/>
            <person name="Szabo L.J."/>
            <person name="Martin F."/>
        </authorList>
    </citation>
    <scope>NUCLEOTIDE SEQUENCE [LARGE SCALE GENOMIC DNA]</scope>
    <source>
        <strain evidence="3">98AG31 / pathotype 3-4-7</strain>
    </source>
</reference>
<proteinExistence type="predicted"/>
<dbReference type="KEGG" id="mlr:MELLADRAFT_62476"/>
<evidence type="ECO:0000256" key="1">
    <source>
        <dbReference type="ARBA" id="ARBA00022801"/>
    </source>
</evidence>
<evidence type="ECO:0008006" key="4">
    <source>
        <dbReference type="Google" id="ProtNLM"/>
    </source>
</evidence>
<organism evidence="3">
    <name type="scientific">Melampsora larici-populina (strain 98AG31 / pathotype 3-4-7)</name>
    <name type="common">Poplar leaf rust fungus</name>
    <dbReference type="NCBI Taxonomy" id="747676"/>
    <lineage>
        <taxon>Eukaryota</taxon>
        <taxon>Fungi</taxon>
        <taxon>Dikarya</taxon>
        <taxon>Basidiomycota</taxon>
        <taxon>Pucciniomycotina</taxon>
        <taxon>Pucciniomycetes</taxon>
        <taxon>Pucciniales</taxon>
        <taxon>Melampsoraceae</taxon>
        <taxon>Melampsora</taxon>
    </lineage>
</organism>
<sequence length="158" mass="17758">MVNKSSRVEQANVGDYLSISKLALEKHHILYVDEIFAEFIVITIPPLELVPNSVQFASRSKNPLGSLDRVKDLTSTYNQGLMKLQSDKIRVLDIVPFWSDIASNPKEYGFAHVKKACLGGGKVCPNPVAYMYWDSLHPTTTMHEIIAKQVHGYLEKIV</sequence>
<dbReference type="STRING" id="747676.F4RJ39"/>
<dbReference type="RefSeq" id="XP_007408998.1">
    <property type="nucleotide sequence ID" value="XM_007408936.1"/>
</dbReference>
<dbReference type="PANTHER" id="PTHR45648">
    <property type="entry name" value="GDSL LIPASE/ACYLHYDROLASE FAMILY PROTEIN (AFU_ORTHOLOGUE AFUA_4G14700)"/>
    <property type="match status" value="1"/>
</dbReference>
<keyword evidence="1" id="KW-0378">Hydrolase</keyword>
<dbReference type="EMBL" id="GL883103">
    <property type="protein sequence ID" value="EGG07666.1"/>
    <property type="molecule type" value="Genomic_DNA"/>
</dbReference>
<dbReference type="InterPro" id="IPR001087">
    <property type="entry name" value="GDSL"/>
</dbReference>
<evidence type="ECO:0000313" key="3">
    <source>
        <dbReference type="Proteomes" id="UP000001072"/>
    </source>
</evidence>
<name>F4RJ39_MELLP</name>
<accession>F4RJ39</accession>